<evidence type="ECO:0000313" key="11">
    <source>
        <dbReference type="Proteomes" id="UP000034069"/>
    </source>
</evidence>
<keyword evidence="4 10" id="KW-0808">Transferase</keyword>
<feature type="domain" description="Glycosyltransferase RgtA/B/C/D-like" evidence="9">
    <location>
        <begin position="99"/>
        <end position="238"/>
    </location>
</feature>
<evidence type="ECO:0000313" key="10">
    <source>
        <dbReference type="EMBL" id="KKT34360.1"/>
    </source>
</evidence>
<sequence>MNKTKIFLVSLVLILAAAVRLYKIDNPVADWHSFRQADTASVTRNFVEKGVNLLVPTYHDFSNIQSGKDNPKGYRMVEFPLYNLLHYFTYTALPQLGLDTAGRLTSVILSLVSIFFLFHIAQKLSGFFVGWLSALFMAVLPFNIFYSRVILPEPLMITLLLASFWWLLVSTDKKNLSKRFYFLLSALSLAGAVLVKPYAIFFTLPHAAIILRQLVLQRLTLVDALAYAGVSFIPFYLWRRHIAQFPEGIPASDWLLNSSGIRFRPAWFRWLFAERLGKLILGIYGTSFFLLGLIAKPKNEGVTYWLWMLGILAYFSIVAGGNVRHDYYQAIIIPFICVILAKGASLMFGLSRTTYSRWLTIFTGAGVFAIMIALSWYDIEPYYHINNPAIIEAGKAVDELTPKDAKVIAPYNGDTAFLYQTGRSGWPLGYYIDDKIIKGATHYVSVVYDDEARELEKKFTVLEKTEKFIIIQLSK</sequence>
<keyword evidence="7 8" id="KW-0472">Membrane</keyword>
<dbReference type="InterPro" id="IPR038731">
    <property type="entry name" value="RgtA/B/C-like"/>
</dbReference>
<feature type="transmembrane region" description="Helical" evidence="8">
    <location>
        <begin position="219"/>
        <end position="238"/>
    </location>
</feature>
<keyword evidence="5 8" id="KW-0812">Transmembrane</keyword>
<keyword evidence="3" id="KW-0328">Glycosyltransferase</keyword>
<evidence type="ECO:0000256" key="2">
    <source>
        <dbReference type="ARBA" id="ARBA00022475"/>
    </source>
</evidence>
<dbReference type="GO" id="GO:0009103">
    <property type="term" value="P:lipopolysaccharide biosynthetic process"/>
    <property type="evidence" value="ECO:0007669"/>
    <property type="project" value="UniProtKB-ARBA"/>
</dbReference>
<accession>A0A0G1GII6</accession>
<dbReference type="InterPro" id="IPR050297">
    <property type="entry name" value="LipidA_mod_glycosyltrf_83"/>
</dbReference>
<feature type="transmembrane region" description="Helical" evidence="8">
    <location>
        <begin position="355"/>
        <end position="377"/>
    </location>
</feature>
<dbReference type="Pfam" id="PF13231">
    <property type="entry name" value="PMT_2"/>
    <property type="match status" value="1"/>
</dbReference>
<evidence type="ECO:0000256" key="3">
    <source>
        <dbReference type="ARBA" id="ARBA00022676"/>
    </source>
</evidence>
<evidence type="ECO:0000259" key="9">
    <source>
        <dbReference type="Pfam" id="PF13231"/>
    </source>
</evidence>
<keyword evidence="2" id="KW-1003">Cell membrane</keyword>
<evidence type="ECO:0000256" key="8">
    <source>
        <dbReference type="SAM" id="Phobius"/>
    </source>
</evidence>
<keyword evidence="6 8" id="KW-1133">Transmembrane helix</keyword>
<evidence type="ECO:0000256" key="4">
    <source>
        <dbReference type="ARBA" id="ARBA00022679"/>
    </source>
</evidence>
<dbReference type="GO" id="GO:0016763">
    <property type="term" value="F:pentosyltransferase activity"/>
    <property type="evidence" value="ECO:0007669"/>
    <property type="project" value="TreeGrafter"/>
</dbReference>
<feature type="transmembrane region" description="Helical" evidence="8">
    <location>
        <begin position="327"/>
        <end position="349"/>
    </location>
</feature>
<dbReference type="AlphaFoldDB" id="A0A0G1GII6"/>
<comment type="caution">
    <text evidence="10">The sequence shown here is derived from an EMBL/GenBank/DDBJ whole genome shotgun (WGS) entry which is preliminary data.</text>
</comment>
<evidence type="ECO:0000256" key="1">
    <source>
        <dbReference type="ARBA" id="ARBA00004651"/>
    </source>
</evidence>
<feature type="transmembrane region" description="Helical" evidence="8">
    <location>
        <begin position="150"/>
        <end position="168"/>
    </location>
</feature>
<name>A0A0G1GII6_9BACT</name>
<gene>
    <name evidence="10" type="ORF">UW23_C0042G0002</name>
</gene>
<evidence type="ECO:0000256" key="7">
    <source>
        <dbReference type="ARBA" id="ARBA00023136"/>
    </source>
</evidence>
<dbReference type="Proteomes" id="UP000034069">
    <property type="component" value="Unassembled WGS sequence"/>
</dbReference>
<dbReference type="GO" id="GO:0005886">
    <property type="term" value="C:plasma membrane"/>
    <property type="evidence" value="ECO:0007669"/>
    <property type="project" value="UniProtKB-SubCell"/>
</dbReference>
<evidence type="ECO:0000256" key="6">
    <source>
        <dbReference type="ARBA" id="ARBA00022989"/>
    </source>
</evidence>
<organism evidence="10 11">
    <name type="scientific">Candidatus Collierbacteria bacterium GW2011_GWA1_44_12</name>
    <dbReference type="NCBI Taxonomy" id="1618376"/>
    <lineage>
        <taxon>Bacteria</taxon>
        <taxon>Candidatus Collieribacteriota</taxon>
    </lineage>
</organism>
<comment type="subcellular location">
    <subcellularLocation>
        <location evidence="1">Cell membrane</location>
        <topology evidence="1">Multi-pass membrane protein</topology>
    </subcellularLocation>
</comment>
<reference evidence="10 11" key="1">
    <citation type="journal article" date="2015" name="Nature">
        <title>rRNA introns, odd ribosomes, and small enigmatic genomes across a large radiation of phyla.</title>
        <authorList>
            <person name="Brown C.T."/>
            <person name="Hug L.A."/>
            <person name="Thomas B.C."/>
            <person name="Sharon I."/>
            <person name="Castelle C.J."/>
            <person name="Singh A."/>
            <person name="Wilkins M.J."/>
            <person name="Williams K.H."/>
            <person name="Banfield J.F."/>
        </authorList>
    </citation>
    <scope>NUCLEOTIDE SEQUENCE [LARGE SCALE GENOMIC DNA]</scope>
</reference>
<feature type="transmembrane region" description="Helical" evidence="8">
    <location>
        <begin position="101"/>
        <end position="120"/>
    </location>
</feature>
<dbReference type="PANTHER" id="PTHR33908:SF11">
    <property type="entry name" value="MEMBRANE PROTEIN"/>
    <property type="match status" value="1"/>
</dbReference>
<dbReference type="PANTHER" id="PTHR33908">
    <property type="entry name" value="MANNOSYLTRANSFERASE YKCB-RELATED"/>
    <property type="match status" value="1"/>
</dbReference>
<protein>
    <submittedName>
        <fullName evidence="10">Glycosyl transferase family 39</fullName>
    </submittedName>
</protein>
<evidence type="ECO:0000256" key="5">
    <source>
        <dbReference type="ARBA" id="ARBA00022692"/>
    </source>
</evidence>
<feature type="transmembrane region" description="Helical" evidence="8">
    <location>
        <begin position="127"/>
        <end position="144"/>
    </location>
</feature>
<dbReference type="EMBL" id="LCHN01000042">
    <property type="protein sequence ID" value="KKT34360.1"/>
    <property type="molecule type" value="Genomic_DNA"/>
</dbReference>
<feature type="transmembrane region" description="Helical" evidence="8">
    <location>
        <begin position="301"/>
        <end position="320"/>
    </location>
</feature>
<feature type="transmembrane region" description="Helical" evidence="8">
    <location>
        <begin position="276"/>
        <end position="295"/>
    </location>
</feature>
<feature type="transmembrane region" description="Helical" evidence="8">
    <location>
        <begin position="180"/>
        <end position="199"/>
    </location>
</feature>
<proteinExistence type="predicted"/>